<keyword evidence="2" id="KW-1185">Reference proteome</keyword>
<evidence type="ECO:0000313" key="1">
    <source>
        <dbReference type="EMBL" id="GHM59953.1"/>
    </source>
</evidence>
<proteinExistence type="predicted"/>
<comment type="caution">
    <text evidence="1">The sequence shown here is derived from an EMBL/GenBank/DDBJ whole genome shotgun (WGS) entry which is preliminary data.</text>
</comment>
<dbReference type="EMBL" id="BNGU01000050">
    <property type="protein sequence ID" value="GHM59953.1"/>
    <property type="molecule type" value="Genomic_DNA"/>
</dbReference>
<dbReference type="Proteomes" id="UP000637906">
    <property type="component" value="Unassembled WGS sequence"/>
</dbReference>
<organism evidence="1 2">
    <name type="scientific">Candidatus Mesenet longicola</name>
    <dbReference type="NCBI Taxonomy" id="1892558"/>
    <lineage>
        <taxon>Bacteria</taxon>
        <taxon>Pseudomonadati</taxon>
        <taxon>Pseudomonadota</taxon>
        <taxon>Alphaproteobacteria</taxon>
        <taxon>Rickettsiales</taxon>
        <taxon>Anaplasmataceae</taxon>
        <taxon>Candidatus Mesenet</taxon>
    </lineage>
</organism>
<dbReference type="Pfam" id="PF11020">
    <property type="entry name" value="DUF2610"/>
    <property type="match status" value="1"/>
</dbReference>
<sequence>MSLPDFIKKFTVPCNFGDQSIPFSIYIGEPKPDVHPVYHQDSWLAKERGGSIPIKIKNSLEKLYDLAQKNGVLFSDLCVYAITVSTHNNAKPNDSDSK</sequence>
<dbReference type="InterPro" id="IPR021277">
    <property type="entry name" value="DUF2610"/>
</dbReference>
<protein>
    <recommendedName>
        <fullName evidence="3">DUF2610 domain-containing protein</fullName>
    </recommendedName>
</protein>
<evidence type="ECO:0008006" key="3">
    <source>
        <dbReference type="Google" id="ProtNLM"/>
    </source>
</evidence>
<accession>A0A8J3HQV5</accession>
<name>A0A8J3HQV5_9RICK</name>
<evidence type="ECO:0000313" key="2">
    <source>
        <dbReference type="Proteomes" id="UP000637906"/>
    </source>
</evidence>
<gene>
    <name evidence="1" type="ORF">sL5_09460</name>
</gene>
<dbReference type="AlphaFoldDB" id="A0A8J3HQV5"/>
<reference evidence="1 2" key="1">
    <citation type="journal article" date="2021" name="Microb. Ecol.">
        <title>Candidatus Mesenet longicola: Novel Endosymbionts of Brontispa longissima that Induce Cytoplasmic Incompatibility.</title>
        <authorList>
            <person name="Takano S."/>
            <person name="Gotoh Y."/>
            <person name="Hayashi T."/>
        </authorList>
    </citation>
    <scope>NUCLEOTIDE SEQUENCE [LARGE SCALE GENOMIC DNA]</scope>
    <source>
        <strain evidence="1">L5</strain>
    </source>
</reference>